<proteinExistence type="inferred from homology"/>
<dbReference type="GO" id="GO:0016798">
    <property type="term" value="F:hydrolase activity, acting on glycosyl bonds"/>
    <property type="evidence" value="ECO:0007669"/>
    <property type="project" value="UniProtKB-KW"/>
</dbReference>
<dbReference type="InterPro" id="IPR011050">
    <property type="entry name" value="Pectin_lyase_fold/virulence"/>
</dbReference>
<dbReference type="Pfam" id="PF00295">
    <property type="entry name" value="Glyco_hydro_28"/>
    <property type="match status" value="1"/>
</dbReference>
<dbReference type="Gene3D" id="2.160.20.10">
    <property type="entry name" value="Single-stranded right-handed beta-helix, Pectin lyase-like"/>
    <property type="match status" value="1"/>
</dbReference>
<accession>A0ABW1Z8C6</accession>
<evidence type="ECO:0000256" key="3">
    <source>
        <dbReference type="ARBA" id="ARBA00023295"/>
    </source>
</evidence>
<comment type="similarity">
    <text evidence="1 4">Belongs to the glycosyl hydrolase 28 family.</text>
</comment>
<evidence type="ECO:0000256" key="2">
    <source>
        <dbReference type="ARBA" id="ARBA00022801"/>
    </source>
</evidence>
<dbReference type="SMART" id="SM00710">
    <property type="entry name" value="PbH1"/>
    <property type="match status" value="5"/>
</dbReference>
<reference evidence="6" key="1">
    <citation type="journal article" date="2019" name="Int. J. Syst. Evol. Microbiol.">
        <title>The Global Catalogue of Microorganisms (GCM) 10K type strain sequencing project: providing services to taxonomists for standard genome sequencing and annotation.</title>
        <authorList>
            <consortium name="The Broad Institute Genomics Platform"/>
            <consortium name="The Broad Institute Genome Sequencing Center for Infectious Disease"/>
            <person name="Wu L."/>
            <person name="Ma J."/>
        </authorList>
    </citation>
    <scope>NUCLEOTIDE SEQUENCE [LARGE SCALE GENOMIC DNA]</scope>
    <source>
        <strain evidence="6">CGMCC 1.16026</strain>
    </source>
</reference>
<dbReference type="EC" id="3.2.1.-" evidence="5"/>
<dbReference type="InterPro" id="IPR051801">
    <property type="entry name" value="GH28_Enzymes"/>
</dbReference>
<evidence type="ECO:0000313" key="5">
    <source>
        <dbReference type="EMBL" id="MFC6644660.1"/>
    </source>
</evidence>
<dbReference type="PANTHER" id="PTHR31339">
    <property type="entry name" value="PECTIN LYASE-RELATED"/>
    <property type="match status" value="1"/>
</dbReference>
<dbReference type="InterPro" id="IPR006626">
    <property type="entry name" value="PbH1"/>
</dbReference>
<evidence type="ECO:0000313" key="6">
    <source>
        <dbReference type="Proteomes" id="UP001596391"/>
    </source>
</evidence>
<gene>
    <name evidence="5" type="ORF">ACFQBQ_03450</name>
</gene>
<sequence>MFVSRRAFVVSLPLVAGFTPKLRALSPHIFGAAGDGSTDDAPALQRAIDALAKSGGGVLTLDDDRTYVCGTIILKTGVTLHLGRRTVLRAIADRSKFVSTGALLFAEGADSISITGSGRIDGNEDAFLKKDANGEWIAGPTGMGPYDAEPHTDAPGVITGRPRVIFFVRCTNVHLESFTIERSPTWTLHLLGCVGAVIKQLKIANNTSIPNNDAIDIDHCRNVRVLDCDIVTGDDGVCIKTTAPFKGWGPCEDILVRGCRITSSSTAIKLGSAGPEDIRNVVVEGCIIRDSNCGVGIQNRDGAVFEDVIFSDLVIDTHYFEYSRWGAAEPIVITHLPRHKDQSSLGITRDIKFRGIICNGESGVYFYADRRAPLQGISLEDVVIKIRKTSEWAGGYYDRRPADDFPKPIPSVISGIHAENVIDYQESDCRIDMREARGRNYGPERTMINVKFTGGPK</sequence>
<dbReference type="RefSeq" id="WP_263372579.1">
    <property type="nucleotide sequence ID" value="NZ_JAGSYD010000005.1"/>
</dbReference>
<organism evidence="5 6">
    <name type="scientific">Granulicella cerasi</name>
    <dbReference type="NCBI Taxonomy" id="741063"/>
    <lineage>
        <taxon>Bacteria</taxon>
        <taxon>Pseudomonadati</taxon>
        <taxon>Acidobacteriota</taxon>
        <taxon>Terriglobia</taxon>
        <taxon>Terriglobales</taxon>
        <taxon>Acidobacteriaceae</taxon>
        <taxon>Granulicella</taxon>
    </lineage>
</organism>
<protein>
    <submittedName>
        <fullName evidence="5">Glycoside hydrolase family 28 protein</fullName>
        <ecNumber evidence="5">3.2.1.-</ecNumber>
    </submittedName>
</protein>
<evidence type="ECO:0000256" key="1">
    <source>
        <dbReference type="ARBA" id="ARBA00008834"/>
    </source>
</evidence>
<evidence type="ECO:0000256" key="4">
    <source>
        <dbReference type="RuleBase" id="RU361169"/>
    </source>
</evidence>
<keyword evidence="3 4" id="KW-0326">Glycosidase</keyword>
<dbReference type="InterPro" id="IPR012334">
    <property type="entry name" value="Pectin_lyas_fold"/>
</dbReference>
<comment type="caution">
    <text evidence="5">The sequence shown here is derived from an EMBL/GenBank/DDBJ whole genome shotgun (WGS) entry which is preliminary data.</text>
</comment>
<keyword evidence="2 4" id="KW-0378">Hydrolase</keyword>
<name>A0ABW1Z8C6_9BACT</name>
<dbReference type="SUPFAM" id="SSF51126">
    <property type="entry name" value="Pectin lyase-like"/>
    <property type="match status" value="1"/>
</dbReference>
<dbReference type="Proteomes" id="UP001596391">
    <property type="component" value="Unassembled WGS sequence"/>
</dbReference>
<dbReference type="EMBL" id="JBHSWI010000001">
    <property type="protein sequence ID" value="MFC6644660.1"/>
    <property type="molecule type" value="Genomic_DNA"/>
</dbReference>
<dbReference type="InterPro" id="IPR000743">
    <property type="entry name" value="Glyco_hydro_28"/>
</dbReference>
<dbReference type="PANTHER" id="PTHR31339:SF9">
    <property type="entry name" value="PLASMIN AND FIBRONECTIN-BINDING PROTEIN A"/>
    <property type="match status" value="1"/>
</dbReference>
<keyword evidence="6" id="KW-1185">Reference proteome</keyword>